<evidence type="ECO:0000256" key="1">
    <source>
        <dbReference type="SAM" id="SignalP"/>
    </source>
</evidence>
<dbReference type="eggNOG" id="ENOG502SZI7">
    <property type="taxonomic scope" value="Eukaryota"/>
</dbReference>
<dbReference type="Proteomes" id="UP000007151">
    <property type="component" value="Unassembled WGS sequence"/>
</dbReference>
<dbReference type="InParanoid" id="A0A212FFG0"/>
<gene>
    <name evidence="2" type="ORF">KGM_214687</name>
</gene>
<dbReference type="KEGG" id="dpl:KGM_214687"/>
<comment type="caution">
    <text evidence="2">The sequence shown here is derived from an EMBL/GenBank/DDBJ whole genome shotgun (WGS) entry which is preliminary data.</text>
</comment>
<reference evidence="2 3" key="1">
    <citation type="journal article" date="2011" name="Cell">
        <title>The monarch butterfly genome yields insights into long-distance migration.</title>
        <authorList>
            <person name="Zhan S."/>
            <person name="Merlin C."/>
            <person name="Boore J.L."/>
            <person name="Reppert S.M."/>
        </authorList>
    </citation>
    <scope>NUCLEOTIDE SEQUENCE [LARGE SCALE GENOMIC DNA]</scope>
    <source>
        <strain evidence="2">F-2</strain>
    </source>
</reference>
<protein>
    <submittedName>
        <fullName evidence="2">Uncharacterized protein</fullName>
    </submittedName>
</protein>
<dbReference type="EMBL" id="AGBW02008828">
    <property type="protein sequence ID" value="OWR52469.1"/>
    <property type="molecule type" value="Genomic_DNA"/>
</dbReference>
<proteinExistence type="predicted"/>
<evidence type="ECO:0000313" key="2">
    <source>
        <dbReference type="EMBL" id="OWR52469.1"/>
    </source>
</evidence>
<sequence>MGAEMQIKWKYLLQSVFWLVCLQSCRAAHFASHVSVNTPGHSYSHGVGNPVSVLQRFPIRRSRRPAQQQPGYPRHKPSIPFQIEDLHPHRGQSNGNNNRWHNNVLAQSIPLLPPSPYKVDSPDPESLWPVGLFIPPIKPLHYGTLKRSDTDKNSEVDKEDPYLIQGSEAVAASLRAPRGPYFHEIPHIKSLLANQQLRIKNNLTPHRLASIRKTWPYNRV</sequence>
<keyword evidence="3" id="KW-1185">Reference proteome</keyword>
<dbReference type="AlphaFoldDB" id="A0A212FFG0"/>
<feature type="signal peptide" evidence="1">
    <location>
        <begin position="1"/>
        <end position="27"/>
    </location>
</feature>
<keyword evidence="1" id="KW-0732">Signal</keyword>
<organism evidence="2 3">
    <name type="scientific">Danaus plexippus plexippus</name>
    <dbReference type="NCBI Taxonomy" id="278856"/>
    <lineage>
        <taxon>Eukaryota</taxon>
        <taxon>Metazoa</taxon>
        <taxon>Ecdysozoa</taxon>
        <taxon>Arthropoda</taxon>
        <taxon>Hexapoda</taxon>
        <taxon>Insecta</taxon>
        <taxon>Pterygota</taxon>
        <taxon>Neoptera</taxon>
        <taxon>Endopterygota</taxon>
        <taxon>Lepidoptera</taxon>
        <taxon>Glossata</taxon>
        <taxon>Ditrysia</taxon>
        <taxon>Papilionoidea</taxon>
        <taxon>Nymphalidae</taxon>
        <taxon>Danainae</taxon>
        <taxon>Danaini</taxon>
        <taxon>Danaina</taxon>
        <taxon>Danaus</taxon>
        <taxon>Danaus</taxon>
    </lineage>
</organism>
<accession>A0A212FFG0</accession>
<name>A0A212FFG0_DANPL</name>
<evidence type="ECO:0000313" key="3">
    <source>
        <dbReference type="Proteomes" id="UP000007151"/>
    </source>
</evidence>
<feature type="chain" id="PRO_5011115178" evidence="1">
    <location>
        <begin position="28"/>
        <end position="220"/>
    </location>
</feature>